<proteinExistence type="predicted"/>
<feature type="transmembrane region" description="Helical" evidence="3">
    <location>
        <begin position="6"/>
        <end position="23"/>
    </location>
</feature>
<evidence type="ECO:0000256" key="1">
    <source>
        <dbReference type="ARBA" id="ARBA00022729"/>
    </source>
</evidence>
<dbReference type="InterPro" id="IPR003599">
    <property type="entry name" value="Ig_sub"/>
</dbReference>
<name>A0AAE0TCJ2_9BIVA</name>
<dbReference type="Gene3D" id="2.60.40.10">
    <property type="entry name" value="Immunoglobulins"/>
    <property type="match status" value="1"/>
</dbReference>
<sequence>MLTDYFYLTIFLIFVFNILLSRTETAENEGLPVIIGLGQDMLIPIGQYIALQCDVRSIPKAAIEWVKDDRVITDSSNFVVKEYPQDEFTSSLILWIQKVTREHVGNYYCRAHNKYGSVVGRTSIYGMQSANFAWKEIEVISQQKSNAGFIEYDWILIFVLFATIAVICNFG</sequence>
<dbReference type="EMBL" id="JAEAOA010002232">
    <property type="protein sequence ID" value="KAK3607854.1"/>
    <property type="molecule type" value="Genomic_DNA"/>
</dbReference>
<evidence type="ECO:0000256" key="2">
    <source>
        <dbReference type="ARBA" id="ARBA00023157"/>
    </source>
</evidence>
<dbReference type="AlphaFoldDB" id="A0AAE0TCJ2"/>
<dbReference type="PANTHER" id="PTHR45080">
    <property type="entry name" value="CONTACTIN 5"/>
    <property type="match status" value="1"/>
</dbReference>
<protein>
    <recommendedName>
        <fullName evidence="4">Ig-like domain-containing protein</fullName>
    </recommendedName>
</protein>
<reference evidence="5" key="1">
    <citation type="journal article" date="2021" name="Genome Biol. Evol.">
        <title>A High-Quality Reference Genome for a Parasitic Bivalve with Doubly Uniparental Inheritance (Bivalvia: Unionida).</title>
        <authorList>
            <person name="Smith C.H."/>
        </authorList>
    </citation>
    <scope>NUCLEOTIDE SEQUENCE</scope>
    <source>
        <strain evidence="5">CHS0354</strain>
    </source>
</reference>
<dbReference type="SMART" id="SM00408">
    <property type="entry name" value="IGc2"/>
    <property type="match status" value="1"/>
</dbReference>
<keyword evidence="3" id="KW-0472">Membrane</keyword>
<dbReference type="InterPro" id="IPR036179">
    <property type="entry name" value="Ig-like_dom_sf"/>
</dbReference>
<dbReference type="SUPFAM" id="SSF48726">
    <property type="entry name" value="Immunoglobulin"/>
    <property type="match status" value="1"/>
</dbReference>
<dbReference type="GO" id="GO:0050808">
    <property type="term" value="P:synapse organization"/>
    <property type="evidence" value="ECO:0007669"/>
    <property type="project" value="TreeGrafter"/>
</dbReference>
<feature type="transmembrane region" description="Helical" evidence="3">
    <location>
        <begin position="152"/>
        <end position="170"/>
    </location>
</feature>
<dbReference type="PROSITE" id="PS50835">
    <property type="entry name" value="IG_LIKE"/>
    <property type="match status" value="1"/>
</dbReference>
<dbReference type="GO" id="GO:0008046">
    <property type="term" value="F:axon guidance receptor activity"/>
    <property type="evidence" value="ECO:0007669"/>
    <property type="project" value="TreeGrafter"/>
</dbReference>
<dbReference type="Pfam" id="PF07679">
    <property type="entry name" value="I-set"/>
    <property type="match status" value="1"/>
</dbReference>
<keyword evidence="2" id="KW-1015">Disulfide bond</keyword>
<organism evidence="5 6">
    <name type="scientific">Potamilus streckersoni</name>
    <dbReference type="NCBI Taxonomy" id="2493646"/>
    <lineage>
        <taxon>Eukaryota</taxon>
        <taxon>Metazoa</taxon>
        <taxon>Spiralia</taxon>
        <taxon>Lophotrochozoa</taxon>
        <taxon>Mollusca</taxon>
        <taxon>Bivalvia</taxon>
        <taxon>Autobranchia</taxon>
        <taxon>Heteroconchia</taxon>
        <taxon>Palaeoheterodonta</taxon>
        <taxon>Unionida</taxon>
        <taxon>Unionoidea</taxon>
        <taxon>Unionidae</taxon>
        <taxon>Ambleminae</taxon>
        <taxon>Lampsilini</taxon>
        <taxon>Potamilus</taxon>
    </lineage>
</organism>
<dbReference type="SMART" id="SM00409">
    <property type="entry name" value="IG"/>
    <property type="match status" value="1"/>
</dbReference>
<dbReference type="PANTHER" id="PTHR45080:SF8">
    <property type="entry name" value="IG-LIKE DOMAIN-CONTAINING PROTEIN"/>
    <property type="match status" value="1"/>
</dbReference>
<evidence type="ECO:0000313" key="6">
    <source>
        <dbReference type="Proteomes" id="UP001195483"/>
    </source>
</evidence>
<evidence type="ECO:0000256" key="3">
    <source>
        <dbReference type="SAM" id="Phobius"/>
    </source>
</evidence>
<dbReference type="Proteomes" id="UP001195483">
    <property type="component" value="Unassembled WGS sequence"/>
</dbReference>
<keyword evidence="3" id="KW-0812">Transmembrane</keyword>
<dbReference type="InterPro" id="IPR013098">
    <property type="entry name" value="Ig_I-set"/>
</dbReference>
<feature type="domain" description="Ig-like" evidence="4">
    <location>
        <begin position="32"/>
        <end position="125"/>
    </location>
</feature>
<evidence type="ECO:0000259" key="4">
    <source>
        <dbReference type="PROSITE" id="PS50835"/>
    </source>
</evidence>
<dbReference type="InterPro" id="IPR050958">
    <property type="entry name" value="Cell_Adh-Cytoskel_Orgn"/>
</dbReference>
<reference evidence="5" key="2">
    <citation type="journal article" date="2021" name="Genome Biol. Evol.">
        <title>Developing a high-quality reference genome for a parasitic bivalve with doubly uniparental inheritance (Bivalvia: Unionida).</title>
        <authorList>
            <person name="Smith C.H."/>
        </authorList>
    </citation>
    <scope>NUCLEOTIDE SEQUENCE</scope>
    <source>
        <strain evidence="5">CHS0354</strain>
        <tissue evidence="5">Mantle</tissue>
    </source>
</reference>
<evidence type="ECO:0000313" key="5">
    <source>
        <dbReference type="EMBL" id="KAK3607854.1"/>
    </source>
</evidence>
<dbReference type="GO" id="GO:0043025">
    <property type="term" value="C:neuronal cell body"/>
    <property type="evidence" value="ECO:0007669"/>
    <property type="project" value="TreeGrafter"/>
</dbReference>
<dbReference type="InterPro" id="IPR013783">
    <property type="entry name" value="Ig-like_fold"/>
</dbReference>
<keyword evidence="3" id="KW-1133">Transmembrane helix</keyword>
<reference evidence="5" key="3">
    <citation type="submission" date="2023-05" db="EMBL/GenBank/DDBJ databases">
        <authorList>
            <person name="Smith C.H."/>
        </authorList>
    </citation>
    <scope>NUCLEOTIDE SEQUENCE</scope>
    <source>
        <strain evidence="5">CHS0354</strain>
        <tissue evidence="5">Mantle</tissue>
    </source>
</reference>
<accession>A0AAE0TCJ2</accession>
<comment type="caution">
    <text evidence="5">The sequence shown here is derived from an EMBL/GenBank/DDBJ whole genome shotgun (WGS) entry which is preliminary data.</text>
</comment>
<keyword evidence="1" id="KW-0732">Signal</keyword>
<dbReference type="CDD" id="cd00096">
    <property type="entry name" value="Ig"/>
    <property type="match status" value="1"/>
</dbReference>
<dbReference type="GO" id="GO:0005886">
    <property type="term" value="C:plasma membrane"/>
    <property type="evidence" value="ECO:0007669"/>
    <property type="project" value="TreeGrafter"/>
</dbReference>
<dbReference type="GO" id="GO:0030424">
    <property type="term" value="C:axon"/>
    <property type="evidence" value="ECO:0007669"/>
    <property type="project" value="TreeGrafter"/>
</dbReference>
<dbReference type="InterPro" id="IPR003598">
    <property type="entry name" value="Ig_sub2"/>
</dbReference>
<dbReference type="GO" id="GO:0007156">
    <property type="term" value="P:homophilic cell adhesion via plasma membrane adhesion molecules"/>
    <property type="evidence" value="ECO:0007669"/>
    <property type="project" value="TreeGrafter"/>
</dbReference>
<dbReference type="InterPro" id="IPR007110">
    <property type="entry name" value="Ig-like_dom"/>
</dbReference>
<gene>
    <name evidence="5" type="ORF">CHS0354_038282</name>
</gene>
<keyword evidence="6" id="KW-1185">Reference proteome</keyword>